<dbReference type="Proteomes" id="UP001177021">
    <property type="component" value="Unassembled WGS sequence"/>
</dbReference>
<comment type="caution">
    <text evidence="1">The sequence shown here is derived from an EMBL/GenBank/DDBJ whole genome shotgun (WGS) entry which is preliminary data.</text>
</comment>
<organism evidence="1 2">
    <name type="scientific">Trifolium pratense</name>
    <name type="common">Red clover</name>
    <dbReference type="NCBI Taxonomy" id="57577"/>
    <lineage>
        <taxon>Eukaryota</taxon>
        <taxon>Viridiplantae</taxon>
        <taxon>Streptophyta</taxon>
        <taxon>Embryophyta</taxon>
        <taxon>Tracheophyta</taxon>
        <taxon>Spermatophyta</taxon>
        <taxon>Magnoliopsida</taxon>
        <taxon>eudicotyledons</taxon>
        <taxon>Gunneridae</taxon>
        <taxon>Pentapetalae</taxon>
        <taxon>rosids</taxon>
        <taxon>fabids</taxon>
        <taxon>Fabales</taxon>
        <taxon>Fabaceae</taxon>
        <taxon>Papilionoideae</taxon>
        <taxon>50 kb inversion clade</taxon>
        <taxon>NPAAA clade</taxon>
        <taxon>Hologalegina</taxon>
        <taxon>IRL clade</taxon>
        <taxon>Trifolieae</taxon>
        <taxon>Trifolium</taxon>
    </lineage>
</organism>
<reference evidence="1" key="1">
    <citation type="submission" date="2023-10" db="EMBL/GenBank/DDBJ databases">
        <authorList>
            <person name="Rodriguez Cubillos JULIANA M."/>
            <person name="De Vega J."/>
        </authorList>
    </citation>
    <scope>NUCLEOTIDE SEQUENCE</scope>
</reference>
<accession>A0ACB0JBD0</accession>
<gene>
    <name evidence="1" type="ORF">MILVUS5_LOCUS11085</name>
</gene>
<evidence type="ECO:0000313" key="2">
    <source>
        <dbReference type="Proteomes" id="UP001177021"/>
    </source>
</evidence>
<dbReference type="EMBL" id="CASHSV030000024">
    <property type="protein sequence ID" value="CAJ2641430.1"/>
    <property type="molecule type" value="Genomic_DNA"/>
</dbReference>
<keyword evidence="2" id="KW-1185">Reference proteome</keyword>
<evidence type="ECO:0000313" key="1">
    <source>
        <dbReference type="EMBL" id="CAJ2641430.1"/>
    </source>
</evidence>
<protein>
    <submittedName>
        <fullName evidence="1">Uncharacterized protein</fullName>
    </submittedName>
</protein>
<sequence>MTSSFQMPIDHSDEFFENQSLIAAKFQEEDFIYGQDAKLPGAIVPDDTLKQPGPDAESIFQLYKRVATILSKYTVGKFPDAALKHIPSMQNWEDVLSITEPHNWSPNAVYLANRIYVSNFGATKAERFYHLVLLPRVRQDIRQNNHLHFALYQSLQKALQKPTAFCKGILIPLCESRTCTLREAVIVGSIIEKGPIPFLHLCATLLKLAGMVYCGTISYFIKLLLEKKYALPYRVLDAVVAHFMRFVNKTRITPVIWHQSLLTFVQRYKNELQKEDKDSLKFLLEKQTHELVTPEISRELKHSYNRDKKPGVLMSRPYGSILVIKAFEEERFRILDFPMEED</sequence>
<proteinExistence type="predicted"/>
<name>A0ACB0JBD0_TRIPR</name>